<accession>A0A6J8CB84</accession>
<sequence>MNIDNHLSFFCKVTDVLALYDLPSITTLSQNLPSKLKWKATVKLAIQDYWTKTLIKEIETKSSLTYLDKTLLRIGSTHPTGGFPLFLGKDVFASCNLTQNNVQRIHARYSKEGLATKVTFDDFRIDGMTQNKVWFTTSRSVQVIFYYFKKDVQKDCLKILTDIWLQHSDDPVLSEAMSVRLDEESARINLTSLGPVWRDIELVNKHPSDGNKHCTPNTHCTSNTHLNHKFSSQHNSENTEGPQKHLKHLNSKIVQDLQHRNNDSNDLHCSRAHSSSQIIHISSKHLNERKHTSIQAEEIYLNMSTKTEEIYSNMSIQTEKINSNMSTQTEEIYFNMSTKNGNIYSNMSTQTEVIYSNMSTQTEEIYLNMSMQTEKINSNMSTQSEDICFNMSTEHGNIYSNMSTQTEEIYSNMSTVEMYTDNLRQTNNTTVQTDGISVILEKESVVKHPHVMKNNNEQKTRMEMKKRCPYCVYLNQKNTKLHPDLTNCLIKLNQFLMFMYSEADENFLTLFCDVICLFLDHYPNIILPVTFLTELLEEFRGCESDISKNEIHDRFLNFICKYVGNELNKFESQISENVEKFKENHIKCIDNLPPPEEIIDGIFPLCMKELIVHWMNPQIQTCVNISEQKRFKSSPEILPDFHIIQLILEFVNNSLISGVAHVVYSRIRSIKY</sequence>
<dbReference type="Proteomes" id="UP000507470">
    <property type="component" value="Unassembled WGS sequence"/>
</dbReference>
<dbReference type="Gene3D" id="1.20.120.20">
    <property type="entry name" value="Apolipoprotein"/>
    <property type="match status" value="1"/>
</dbReference>
<keyword evidence="2" id="KW-1185">Reference proteome</keyword>
<name>A0A6J8CB84_MYTCO</name>
<dbReference type="OrthoDB" id="10048622at2759"/>
<evidence type="ECO:0000313" key="1">
    <source>
        <dbReference type="EMBL" id="CAC5392107.1"/>
    </source>
</evidence>
<evidence type="ECO:0000313" key="2">
    <source>
        <dbReference type="Proteomes" id="UP000507470"/>
    </source>
</evidence>
<organism evidence="1 2">
    <name type="scientific">Mytilus coruscus</name>
    <name type="common">Sea mussel</name>
    <dbReference type="NCBI Taxonomy" id="42192"/>
    <lineage>
        <taxon>Eukaryota</taxon>
        <taxon>Metazoa</taxon>
        <taxon>Spiralia</taxon>
        <taxon>Lophotrochozoa</taxon>
        <taxon>Mollusca</taxon>
        <taxon>Bivalvia</taxon>
        <taxon>Autobranchia</taxon>
        <taxon>Pteriomorphia</taxon>
        <taxon>Mytilida</taxon>
        <taxon>Mytiloidea</taxon>
        <taxon>Mytilidae</taxon>
        <taxon>Mytilinae</taxon>
        <taxon>Mytilus</taxon>
    </lineage>
</organism>
<proteinExistence type="predicted"/>
<reference evidence="1 2" key="1">
    <citation type="submission" date="2020-06" db="EMBL/GenBank/DDBJ databases">
        <authorList>
            <person name="Li R."/>
            <person name="Bekaert M."/>
        </authorList>
    </citation>
    <scope>NUCLEOTIDE SEQUENCE [LARGE SCALE GENOMIC DNA]</scope>
    <source>
        <strain evidence="2">wild</strain>
    </source>
</reference>
<dbReference type="AlphaFoldDB" id="A0A6J8CB84"/>
<gene>
    <name evidence="1" type="ORF">MCOR_27066</name>
</gene>
<dbReference type="EMBL" id="CACVKT020004906">
    <property type="protein sequence ID" value="CAC5392107.1"/>
    <property type="molecule type" value="Genomic_DNA"/>
</dbReference>
<protein>
    <submittedName>
        <fullName evidence="1">Uncharacterized protein</fullName>
    </submittedName>
</protein>